<dbReference type="EMBL" id="JACJIA010000003">
    <property type="protein sequence ID" value="MBA8951131.1"/>
    <property type="molecule type" value="Genomic_DNA"/>
</dbReference>
<dbReference type="InterPro" id="IPR023286">
    <property type="entry name" value="ABATE_dom_sf"/>
</dbReference>
<dbReference type="Proteomes" id="UP000572680">
    <property type="component" value="Unassembled WGS sequence"/>
</dbReference>
<evidence type="ECO:0000259" key="1">
    <source>
        <dbReference type="Pfam" id="PF11706"/>
    </source>
</evidence>
<dbReference type="Pfam" id="PF11706">
    <property type="entry name" value="zf-CGNR"/>
    <property type="match status" value="1"/>
</dbReference>
<dbReference type="PANTHER" id="PTHR35525:SF3">
    <property type="entry name" value="BLL6575 PROTEIN"/>
    <property type="match status" value="1"/>
</dbReference>
<comment type="caution">
    <text evidence="2">The sequence shown here is derived from an EMBL/GenBank/DDBJ whole genome shotgun (WGS) entry which is preliminary data.</text>
</comment>
<organism evidence="2 3">
    <name type="scientific">Actinomadura namibiensis</name>
    <dbReference type="NCBI Taxonomy" id="182080"/>
    <lineage>
        <taxon>Bacteria</taxon>
        <taxon>Bacillati</taxon>
        <taxon>Actinomycetota</taxon>
        <taxon>Actinomycetes</taxon>
        <taxon>Streptosporangiales</taxon>
        <taxon>Thermomonosporaceae</taxon>
        <taxon>Actinomadura</taxon>
    </lineage>
</organism>
<dbReference type="InterPro" id="IPR010852">
    <property type="entry name" value="ABATE"/>
</dbReference>
<protein>
    <submittedName>
        <fullName evidence="2">Putative RNA-binding Zn ribbon-like protein</fullName>
    </submittedName>
</protein>
<dbReference type="Gene3D" id="1.10.3300.10">
    <property type="entry name" value="Jann2411-like domain"/>
    <property type="match status" value="1"/>
</dbReference>
<evidence type="ECO:0000313" key="3">
    <source>
        <dbReference type="Proteomes" id="UP000572680"/>
    </source>
</evidence>
<dbReference type="Pfam" id="PF07336">
    <property type="entry name" value="ABATE"/>
    <property type="match status" value="1"/>
</dbReference>
<dbReference type="SUPFAM" id="SSF160904">
    <property type="entry name" value="Jann2411-like"/>
    <property type="match status" value="1"/>
</dbReference>
<accession>A0A7W3QL72</accession>
<proteinExistence type="predicted"/>
<dbReference type="RefSeq" id="WP_246442657.1">
    <property type="nucleotide sequence ID" value="NZ_BAAALP010000009.1"/>
</dbReference>
<sequence>MPSPGREWSTRHSVQAMAHRTVALVNALTTGDPAPAEIARILREHGEADPVTVTDAEVREMRAAARTLREVFEAAHVDRAAPALNALLRQAPGPLRLTSHDGTGPWHPHLDGHDDAPWPEWFLTSSALALTILLWDTQRPPGGVCASSTCQNVFLATGGGPPRRYCSRRCATRERVATHRRTHP</sequence>
<reference evidence="2 3" key="1">
    <citation type="submission" date="2020-08" db="EMBL/GenBank/DDBJ databases">
        <title>Genomic Encyclopedia of Type Strains, Phase IV (KMG-IV): sequencing the most valuable type-strain genomes for metagenomic binning, comparative biology and taxonomic classification.</title>
        <authorList>
            <person name="Goeker M."/>
        </authorList>
    </citation>
    <scope>NUCLEOTIDE SEQUENCE [LARGE SCALE GENOMIC DNA]</scope>
    <source>
        <strain evidence="2 3">DSM 44197</strain>
    </source>
</reference>
<evidence type="ECO:0000313" key="2">
    <source>
        <dbReference type="EMBL" id="MBA8951131.1"/>
    </source>
</evidence>
<feature type="domain" description="Zinc finger CGNR" evidence="1">
    <location>
        <begin position="144"/>
        <end position="181"/>
    </location>
</feature>
<dbReference type="InterPro" id="IPR021005">
    <property type="entry name" value="Znf_CGNR"/>
</dbReference>
<dbReference type="AlphaFoldDB" id="A0A7W3QL72"/>
<dbReference type="PANTHER" id="PTHR35525">
    <property type="entry name" value="BLL6575 PROTEIN"/>
    <property type="match status" value="1"/>
</dbReference>
<gene>
    <name evidence="2" type="ORF">HNR61_002762</name>
</gene>
<keyword evidence="3" id="KW-1185">Reference proteome</keyword>
<name>A0A7W3QL72_ACTNM</name>